<comment type="caution">
    <text evidence="1">The sequence shown here is derived from an EMBL/GenBank/DDBJ whole genome shotgun (WGS) entry which is preliminary data.</text>
</comment>
<name>A0A512ISB7_9HYPH</name>
<dbReference type="Proteomes" id="UP000321258">
    <property type="component" value="Unassembled WGS sequence"/>
</dbReference>
<sequence>MIPALLTIAVLAAPPAPPAPPAPKVPPIVAILTSRVEPVPGRKPRSYPVH</sequence>
<protein>
    <submittedName>
        <fullName evidence="1">Uncharacterized protein</fullName>
    </submittedName>
</protein>
<reference evidence="1 2" key="1">
    <citation type="submission" date="2019-07" db="EMBL/GenBank/DDBJ databases">
        <title>Whole genome shotgun sequence of Methylobacterium haplocladii NBRC 107714.</title>
        <authorList>
            <person name="Hosoyama A."/>
            <person name="Uohara A."/>
            <person name="Ohji S."/>
            <person name="Ichikawa N."/>
        </authorList>
    </citation>
    <scope>NUCLEOTIDE SEQUENCE [LARGE SCALE GENOMIC DNA]</scope>
    <source>
        <strain evidence="1 2">NBRC 107714</strain>
    </source>
</reference>
<evidence type="ECO:0000313" key="1">
    <source>
        <dbReference type="EMBL" id="GEP00529.1"/>
    </source>
</evidence>
<dbReference type="AlphaFoldDB" id="A0A512ISB7"/>
<dbReference type="EMBL" id="BJZT01000032">
    <property type="protein sequence ID" value="GEP00529.1"/>
    <property type="molecule type" value="Genomic_DNA"/>
</dbReference>
<gene>
    <name evidence="1" type="ORF">MHA02_29160</name>
</gene>
<proteinExistence type="predicted"/>
<organism evidence="1 2">
    <name type="scientific">Methylobacterium haplocladii</name>
    <dbReference type="NCBI Taxonomy" id="1176176"/>
    <lineage>
        <taxon>Bacteria</taxon>
        <taxon>Pseudomonadati</taxon>
        <taxon>Pseudomonadota</taxon>
        <taxon>Alphaproteobacteria</taxon>
        <taxon>Hyphomicrobiales</taxon>
        <taxon>Methylobacteriaceae</taxon>
        <taxon>Methylobacterium</taxon>
    </lineage>
</organism>
<keyword evidence="2" id="KW-1185">Reference proteome</keyword>
<evidence type="ECO:0000313" key="2">
    <source>
        <dbReference type="Proteomes" id="UP000321258"/>
    </source>
</evidence>
<dbReference type="RefSeq" id="WP_170249252.1">
    <property type="nucleotide sequence ID" value="NZ_BJZT01000032.1"/>
</dbReference>
<accession>A0A512ISB7</accession>